<dbReference type="Gene3D" id="3.40.50.720">
    <property type="entry name" value="NAD(P)-binding Rossmann-like Domain"/>
    <property type="match status" value="1"/>
</dbReference>
<dbReference type="InterPro" id="IPR001509">
    <property type="entry name" value="Epimerase_deHydtase"/>
</dbReference>
<evidence type="ECO:0000259" key="1">
    <source>
        <dbReference type="Pfam" id="PF01370"/>
    </source>
</evidence>
<name>A0ABN2KBH8_9MICO</name>
<dbReference type="RefSeq" id="WP_232498443.1">
    <property type="nucleotide sequence ID" value="NZ_BAAANH010000001.1"/>
</dbReference>
<gene>
    <name evidence="2" type="ORF">GCM10009747_07140</name>
</gene>
<evidence type="ECO:0000313" key="2">
    <source>
        <dbReference type="EMBL" id="GAA1752143.1"/>
    </source>
</evidence>
<proteinExistence type="predicted"/>
<sequence length="307" mass="32999">MTTHVVLGGNGVVGRETIAALRAGDHEVRAVSRTPSRSEPGITRVAADLRDATSATDALRGADVAYLTVGLPYSTTVWRRDWPVIVRNAIDGCLAAGAHLVYFDNVYAYGRTDAPMTASTPIRPTSRKGALRAELLRMLDAARDEHGLEVTVGRSADFYGPGAATSAFNLFAIDRADAGKPPMWLFDANQPHSMTYTPDVGAGLAVLGTDDRARGLTWHLPTAPALTGEQYLALVSGGRLAHRTMSHGMMRLGGLFASTARETLEMDYQYTSPYRFDSTAFERTFDVAPTPYTEGIARSLGYAAAKV</sequence>
<accession>A0ABN2KBH8</accession>
<comment type="caution">
    <text evidence="2">The sequence shown here is derived from an EMBL/GenBank/DDBJ whole genome shotgun (WGS) entry which is preliminary data.</text>
</comment>
<dbReference type="Proteomes" id="UP001500506">
    <property type="component" value="Unassembled WGS sequence"/>
</dbReference>
<protein>
    <submittedName>
        <fullName evidence="2">SDR family oxidoreductase</fullName>
    </submittedName>
</protein>
<dbReference type="EMBL" id="BAAANH010000001">
    <property type="protein sequence ID" value="GAA1752143.1"/>
    <property type="molecule type" value="Genomic_DNA"/>
</dbReference>
<reference evidence="3" key="1">
    <citation type="journal article" date="2019" name="Int. J. Syst. Evol. Microbiol.">
        <title>The Global Catalogue of Microorganisms (GCM) 10K type strain sequencing project: providing services to taxonomists for standard genome sequencing and annotation.</title>
        <authorList>
            <consortium name="The Broad Institute Genomics Platform"/>
            <consortium name="The Broad Institute Genome Sequencing Center for Infectious Disease"/>
            <person name="Wu L."/>
            <person name="Ma J."/>
        </authorList>
    </citation>
    <scope>NUCLEOTIDE SEQUENCE [LARGE SCALE GENOMIC DNA]</scope>
    <source>
        <strain evidence="3">JCM 14319</strain>
    </source>
</reference>
<keyword evidence="3" id="KW-1185">Reference proteome</keyword>
<evidence type="ECO:0000313" key="3">
    <source>
        <dbReference type="Proteomes" id="UP001500506"/>
    </source>
</evidence>
<dbReference type="Pfam" id="PF01370">
    <property type="entry name" value="Epimerase"/>
    <property type="match status" value="1"/>
</dbReference>
<organism evidence="2 3">
    <name type="scientific">Agromyces humatus</name>
    <dbReference type="NCBI Taxonomy" id="279573"/>
    <lineage>
        <taxon>Bacteria</taxon>
        <taxon>Bacillati</taxon>
        <taxon>Actinomycetota</taxon>
        <taxon>Actinomycetes</taxon>
        <taxon>Micrococcales</taxon>
        <taxon>Microbacteriaceae</taxon>
        <taxon>Agromyces</taxon>
    </lineage>
</organism>
<feature type="domain" description="NAD-dependent epimerase/dehydratase" evidence="1">
    <location>
        <begin position="5"/>
        <end position="203"/>
    </location>
</feature>
<dbReference type="InterPro" id="IPR036291">
    <property type="entry name" value="NAD(P)-bd_dom_sf"/>
</dbReference>
<dbReference type="SUPFAM" id="SSF51735">
    <property type="entry name" value="NAD(P)-binding Rossmann-fold domains"/>
    <property type="match status" value="1"/>
</dbReference>